<dbReference type="Proteomes" id="UP001054889">
    <property type="component" value="Unassembled WGS sequence"/>
</dbReference>
<keyword evidence="2" id="KW-1185">Reference proteome</keyword>
<accession>A0AAV5ERA1</accession>
<reference evidence="1" key="1">
    <citation type="journal article" date="2018" name="DNA Res.">
        <title>Multiple hybrid de novo genome assembly of finger millet, an orphan allotetraploid crop.</title>
        <authorList>
            <person name="Hatakeyama M."/>
            <person name="Aluri S."/>
            <person name="Balachadran M.T."/>
            <person name="Sivarajan S.R."/>
            <person name="Patrignani A."/>
            <person name="Gruter S."/>
            <person name="Poveda L."/>
            <person name="Shimizu-Inatsugi R."/>
            <person name="Baeten J."/>
            <person name="Francoijs K.J."/>
            <person name="Nataraja K.N."/>
            <person name="Reddy Y.A.N."/>
            <person name="Phadnis S."/>
            <person name="Ravikumar R.L."/>
            <person name="Schlapbach R."/>
            <person name="Sreeman S.M."/>
            <person name="Shimizu K.K."/>
        </authorList>
    </citation>
    <scope>NUCLEOTIDE SEQUENCE</scope>
</reference>
<proteinExistence type="predicted"/>
<evidence type="ECO:0000313" key="1">
    <source>
        <dbReference type="EMBL" id="GJN24750.1"/>
    </source>
</evidence>
<name>A0AAV5ERA1_ELECO</name>
<gene>
    <name evidence="1" type="primary">gb12512</name>
    <name evidence="1" type="ORF">PR202_gb12512</name>
</gene>
<comment type="caution">
    <text evidence="1">The sequence shown here is derived from an EMBL/GenBank/DDBJ whole genome shotgun (WGS) entry which is preliminary data.</text>
</comment>
<reference evidence="1" key="2">
    <citation type="submission" date="2021-12" db="EMBL/GenBank/DDBJ databases">
        <title>Resequencing data analysis of finger millet.</title>
        <authorList>
            <person name="Hatakeyama M."/>
            <person name="Aluri S."/>
            <person name="Balachadran M.T."/>
            <person name="Sivarajan S.R."/>
            <person name="Poveda L."/>
            <person name="Shimizu-Inatsugi R."/>
            <person name="Schlapbach R."/>
            <person name="Sreeman S.M."/>
            <person name="Shimizu K.K."/>
        </authorList>
    </citation>
    <scope>NUCLEOTIDE SEQUENCE</scope>
</reference>
<dbReference type="PANTHER" id="PTHR33116:SF78">
    <property type="entry name" value="OS12G0587133 PROTEIN"/>
    <property type="match status" value="1"/>
</dbReference>
<protein>
    <submittedName>
        <fullName evidence="1">Uncharacterized protein</fullName>
    </submittedName>
</protein>
<dbReference type="PANTHER" id="PTHR33116">
    <property type="entry name" value="REVERSE TRANSCRIPTASE ZINC-BINDING DOMAIN-CONTAINING PROTEIN-RELATED-RELATED"/>
    <property type="match status" value="1"/>
</dbReference>
<sequence>MARTVLVNSVLDSLPTYAMMALELPPGVTAAMDARRRGFLWSGEDKATGADCLIAWDQVTKPKTHGGLGVRDLPIQNRCLLMKLMHRLHCSADSSWANWVAGLVEIPSMTGDLSGQHWDALRSLLPAYQELTKVSLGDGRTTSFWRDDWSPHGRLADLLPALFSHTRKPAASVSTTLSDGIRRHLVPR</sequence>
<organism evidence="1 2">
    <name type="scientific">Eleusine coracana subsp. coracana</name>
    <dbReference type="NCBI Taxonomy" id="191504"/>
    <lineage>
        <taxon>Eukaryota</taxon>
        <taxon>Viridiplantae</taxon>
        <taxon>Streptophyta</taxon>
        <taxon>Embryophyta</taxon>
        <taxon>Tracheophyta</taxon>
        <taxon>Spermatophyta</taxon>
        <taxon>Magnoliopsida</taxon>
        <taxon>Liliopsida</taxon>
        <taxon>Poales</taxon>
        <taxon>Poaceae</taxon>
        <taxon>PACMAD clade</taxon>
        <taxon>Chloridoideae</taxon>
        <taxon>Cynodonteae</taxon>
        <taxon>Eleusininae</taxon>
        <taxon>Eleusine</taxon>
    </lineage>
</organism>
<evidence type="ECO:0000313" key="2">
    <source>
        <dbReference type="Proteomes" id="UP001054889"/>
    </source>
</evidence>
<dbReference type="AlphaFoldDB" id="A0AAV5ERA1"/>
<dbReference type="EMBL" id="BQKI01000077">
    <property type="protein sequence ID" value="GJN24750.1"/>
    <property type="molecule type" value="Genomic_DNA"/>
</dbReference>